<feature type="transmembrane region" description="Helical" evidence="9">
    <location>
        <begin position="35"/>
        <end position="56"/>
    </location>
</feature>
<organism evidence="11 12">
    <name type="scientific">Pocillopora damicornis</name>
    <name type="common">Cauliflower coral</name>
    <name type="synonym">Millepora damicornis</name>
    <dbReference type="NCBI Taxonomy" id="46731"/>
    <lineage>
        <taxon>Eukaryota</taxon>
        <taxon>Metazoa</taxon>
        <taxon>Cnidaria</taxon>
        <taxon>Anthozoa</taxon>
        <taxon>Hexacorallia</taxon>
        <taxon>Scleractinia</taxon>
        <taxon>Astrocoeniina</taxon>
        <taxon>Pocilloporidae</taxon>
        <taxon>Pocillopora</taxon>
    </lineage>
</organism>
<dbReference type="OMA" id="SMACEIS"/>
<keyword evidence="7 8" id="KW-0807">Transducer</keyword>
<dbReference type="InterPro" id="IPR000276">
    <property type="entry name" value="GPCR_Rhodpsn"/>
</dbReference>
<dbReference type="PRINTS" id="PR00237">
    <property type="entry name" value="GPCRRHODOPSN"/>
</dbReference>
<dbReference type="AlphaFoldDB" id="A0A3M6UL25"/>
<dbReference type="InterPro" id="IPR017452">
    <property type="entry name" value="GPCR_Rhodpsn_7TM"/>
</dbReference>
<keyword evidence="3 9" id="KW-1133">Transmembrane helix</keyword>
<dbReference type="GO" id="GO:0004930">
    <property type="term" value="F:G protein-coupled receptor activity"/>
    <property type="evidence" value="ECO:0007669"/>
    <property type="project" value="UniProtKB-KW"/>
</dbReference>
<comment type="caution">
    <text evidence="11">The sequence shown here is derived from an EMBL/GenBank/DDBJ whole genome shotgun (WGS) entry which is preliminary data.</text>
</comment>
<evidence type="ECO:0000256" key="6">
    <source>
        <dbReference type="ARBA" id="ARBA00023170"/>
    </source>
</evidence>
<dbReference type="PANTHER" id="PTHR24243">
    <property type="entry name" value="G-PROTEIN COUPLED RECEPTOR"/>
    <property type="match status" value="1"/>
</dbReference>
<evidence type="ECO:0000256" key="8">
    <source>
        <dbReference type="RuleBase" id="RU000688"/>
    </source>
</evidence>
<dbReference type="Gene3D" id="1.20.1070.10">
    <property type="entry name" value="Rhodopsin 7-helix transmembrane proteins"/>
    <property type="match status" value="1"/>
</dbReference>
<evidence type="ECO:0000256" key="9">
    <source>
        <dbReference type="SAM" id="Phobius"/>
    </source>
</evidence>
<keyword evidence="5 9" id="KW-0472">Membrane</keyword>
<dbReference type="PROSITE" id="PS00237">
    <property type="entry name" value="G_PROTEIN_RECEP_F1_1"/>
    <property type="match status" value="1"/>
</dbReference>
<evidence type="ECO:0000313" key="12">
    <source>
        <dbReference type="Proteomes" id="UP000275408"/>
    </source>
</evidence>
<feature type="transmembrane region" description="Helical" evidence="9">
    <location>
        <begin position="295"/>
        <end position="316"/>
    </location>
</feature>
<dbReference type="PANTHER" id="PTHR24243:SF208">
    <property type="entry name" value="PYROKININ-1 RECEPTOR"/>
    <property type="match status" value="1"/>
</dbReference>
<keyword evidence="6 8" id="KW-0675">Receptor</keyword>
<dbReference type="SUPFAM" id="SSF81321">
    <property type="entry name" value="Family A G protein-coupled receptor-like"/>
    <property type="match status" value="1"/>
</dbReference>
<evidence type="ECO:0000313" key="11">
    <source>
        <dbReference type="EMBL" id="RMX54335.1"/>
    </source>
</evidence>
<keyword evidence="4 8" id="KW-0297">G-protein coupled receptor</keyword>
<accession>A0A3M6UL25</accession>
<comment type="subcellular location">
    <subcellularLocation>
        <location evidence="1">Membrane</location>
        <topology evidence="1">Multi-pass membrane protein</topology>
    </subcellularLocation>
</comment>
<evidence type="ECO:0000256" key="2">
    <source>
        <dbReference type="ARBA" id="ARBA00022692"/>
    </source>
</evidence>
<evidence type="ECO:0000256" key="4">
    <source>
        <dbReference type="ARBA" id="ARBA00023040"/>
    </source>
</evidence>
<keyword evidence="2 8" id="KW-0812">Transmembrane</keyword>
<feature type="transmembrane region" description="Helical" evidence="9">
    <location>
        <begin position="154"/>
        <end position="172"/>
    </location>
</feature>
<feature type="domain" description="G-protein coupled receptors family 1 profile" evidence="10">
    <location>
        <begin position="47"/>
        <end position="313"/>
    </location>
</feature>
<evidence type="ECO:0000259" key="10">
    <source>
        <dbReference type="PROSITE" id="PS50262"/>
    </source>
</evidence>
<evidence type="ECO:0000256" key="7">
    <source>
        <dbReference type="ARBA" id="ARBA00023224"/>
    </source>
</evidence>
<dbReference type="STRING" id="46731.A0A3M6UL25"/>
<evidence type="ECO:0000256" key="3">
    <source>
        <dbReference type="ARBA" id="ARBA00022989"/>
    </source>
</evidence>
<dbReference type="CDD" id="cd00637">
    <property type="entry name" value="7tm_classA_rhodopsin-like"/>
    <property type="match status" value="1"/>
</dbReference>
<proteinExistence type="inferred from homology"/>
<sequence>MDIDQNISSPFNSSNEKCDSDSFHLDNEAKLGQSLAYAAILVFSFVGNSLIAIVCYREKNLRTTVDFFILNMACSDILFAITVVPRRITETLSTPFEWHINGFLGEVLCRMTHIVQDVSTAVSIESLVVIAFDRFRSIMFPLRTNIVTPSIRKIFIVLTWVVGFGFHAPYVYAWRLSSHKNKTFCIYSWGPFYEQDNASKEYFLVLSFFLFILPMVTMIILYSLVISKLRQRKVQVINHSSIQKNSWNRRTRNVLRTVIAVVVVFALSWLPFNISIYLILFYWDLNPSCVARTMVRFIVIFAHANNAINPYVIFGFSTNYRSGLKALFCSLKMRTRVKRTKAVAMFDLNKISEINLGRPDGNPPETNLHYEYMDKL</sequence>
<reference evidence="11 12" key="1">
    <citation type="journal article" date="2018" name="Sci. Rep.">
        <title>Comparative analysis of the Pocillopora damicornis genome highlights role of immune system in coral evolution.</title>
        <authorList>
            <person name="Cunning R."/>
            <person name="Bay R.A."/>
            <person name="Gillette P."/>
            <person name="Baker A.C."/>
            <person name="Traylor-Knowles N."/>
        </authorList>
    </citation>
    <scope>NUCLEOTIDE SEQUENCE [LARGE SCALE GENOMIC DNA]</scope>
    <source>
        <strain evidence="11">RSMAS</strain>
        <tissue evidence="11">Whole animal</tissue>
    </source>
</reference>
<protein>
    <recommendedName>
        <fullName evidence="10">G-protein coupled receptors family 1 profile domain-containing protein</fullName>
    </recommendedName>
</protein>
<dbReference type="EMBL" id="RCHS01001281">
    <property type="protein sequence ID" value="RMX54335.1"/>
    <property type="molecule type" value="Genomic_DNA"/>
</dbReference>
<name>A0A3M6UL25_POCDA</name>
<keyword evidence="12" id="KW-1185">Reference proteome</keyword>
<feature type="transmembrane region" description="Helical" evidence="9">
    <location>
        <begin position="254"/>
        <end position="283"/>
    </location>
</feature>
<dbReference type="Pfam" id="PF00001">
    <property type="entry name" value="7tm_1"/>
    <property type="match status" value="1"/>
</dbReference>
<dbReference type="Proteomes" id="UP000275408">
    <property type="component" value="Unassembled WGS sequence"/>
</dbReference>
<dbReference type="GO" id="GO:0016020">
    <property type="term" value="C:membrane"/>
    <property type="evidence" value="ECO:0007669"/>
    <property type="project" value="UniProtKB-SubCell"/>
</dbReference>
<dbReference type="FunFam" id="1.20.1070.10:FF:000291">
    <property type="entry name" value="Predicted protein"/>
    <property type="match status" value="1"/>
</dbReference>
<feature type="transmembrane region" description="Helical" evidence="9">
    <location>
        <begin position="202"/>
        <end position="225"/>
    </location>
</feature>
<dbReference type="SMART" id="SM01381">
    <property type="entry name" value="7TM_GPCR_Srsx"/>
    <property type="match status" value="1"/>
</dbReference>
<dbReference type="OrthoDB" id="10011262at2759"/>
<dbReference type="PROSITE" id="PS50262">
    <property type="entry name" value="G_PROTEIN_RECEP_F1_2"/>
    <property type="match status" value="1"/>
</dbReference>
<comment type="similarity">
    <text evidence="8">Belongs to the G-protein coupled receptor 1 family.</text>
</comment>
<evidence type="ECO:0000256" key="1">
    <source>
        <dbReference type="ARBA" id="ARBA00004141"/>
    </source>
</evidence>
<evidence type="ECO:0000256" key="5">
    <source>
        <dbReference type="ARBA" id="ARBA00023136"/>
    </source>
</evidence>
<gene>
    <name evidence="11" type="ORF">pdam_00015327</name>
</gene>